<reference evidence="1 2" key="1">
    <citation type="submission" date="2019-12" db="EMBL/GenBank/DDBJ databases">
        <title>Draft genome sequencing of Halomonas icarensis D1-1.</title>
        <authorList>
            <person name="Pandiyan K."/>
            <person name="Kushwaha P."/>
            <person name="Gowdham M."/>
            <person name="Chakdar H."/>
            <person name="Singh A."/>
            <person name="Kumar M."/>
            <person name="Saxena A.K."/>
        </authorList>
    </citation>
    <scope>NUCLEOTIDE SEQUENCE [LARGE SCALE GENOMIC DNA]</scope>
    <source>
        <strain evidence="1 2">D1-1</strain>
    </source>
</reference>
<sequence length="45" mass="5122">MGYDFDSLDTTDRPNMGGGELNFYTEWLLSDETSFYAQLLVGGFF</sequence>
<organism evidence="1 2">
    <name type="scientific">Halomonas icarae</name>
    <dbReference type="NCBI Taxonomy" id="2691040"/>
    <lineage>
        <taxon>Bacteria</taxon>
        <taxon>Pseudomonadati</taxon>
        <taxon>Pseudomonadota</taxon>
        <taxon>Gammaproteobacteria</taxon>
        <taxon>Oceanospirillales</taxon>
        <taxon>Halomonadaceae</taxon>
        <taxon>Halomonas</taxon>
    </lineage>
</organism>
<evidence type="ECO:0000313" key="1">
    <source>
        <dbReference type="EMBL" id="NAW11677.1"/>
    </source>
</evidence>
<protein>
    <submittedName>
        <fullName evidence="1">Uncharacterized protein</fullName>
    </submittedName>
</protein>
<dbReference type="EMBL" id="WUTS01000001">
    <property type="protein sequence ID" value="NAW11677.1"/>
    <property type="molecule type" value="Genomic_DNA"/>
</dbReference>
<gene>
    <name evidence="1" type="ORF">GRB80_02320</name>
</gene>
<name>A0A7X4VWK7_9GAMM</name>
<dbReference type="RefSeq" id="WP_161422418.1">
    <property type="nucleotide sequence ID" value="NZ_JARWMY010000024.1"/>
</dbReference>
<keyword evidence="2" id="KW-1185">Reference proteome</keyword>
<evidence type="ECO:0000313" key="2">
    <source>
        <dbReference type="Proteomes" id="UP000448235"/>
    </source>
</evidence>
<proteinExistence type="predicted"/>
<dbReference type="AlphaFoldDB" id="A0A7X4VWK7"/>
<accession>A0A7X4VWK7</accession>
<dbReference type="Proteomes" id="UP000448235">
    <property type="component" value="Unassembled WGS sequence"/>
</dbReference>
<comment type="caution">
    <text evidence="1">The sequence shown here is derived from an EMBL/GenBank/DDBJ whole genome shotgun (WGS) entry which is preliminary data.</text>
</comment>